<dbReference type="SFLD" id="SFLDG01129">
    <property type="entry name" value="C1.5:_HAD__Beta-PGM__Phosphata"/>
    <property type="match status" value="1"/>
</dbReference>
<evidence type="ECO:0000256" key="6">
    <source>
        <dbReference type="ARBA" id="ARBA00013078"/>
    </source>
</evidence>
<evidence type="ECO:0000256" key="13">
    <source>
        <dbReference type="HAMAP-Rule" id="MF_00495"/>
    </source>
</evidence>
<evidence type="ECO:0000313" key="14">
    <source>
        <dbReference type="EMBL" id="MBC2768844.1"/>
    </source>
</evidence>
<dbReference type="SUPFAM" id="SSF56784">
    <property type="entry name" value="HAD-like"/>
    <property type="match status" value="1"/>
</dbReference>
<dbReference type="Proteomes" id="UP000545386">
    <property type="component" value="Unassembled WGS sequence"/>
</dbReference>
<keyword evidence="9 13" id="KW-0378">Hydrolase</keyword>
<dbReference type="GO" id="GO:0006281">
    <property type="term" value="P:DNA repair"/>
    <property type="evidence" value="ECO:0007669"/>
    <property type="project" value="TreeGrafter"/>
</dbReference>
<keyword evidence="11 13" id="KW-0119">Carbohydrate metabolism</keyword>
<comment type="catalytic activity">
    <reaction evidence="1 13">
        <text>2-phosphoglycolate + H2O = glycolate + phosphate</text>
        <dbReference type="Rhea" id="RHEA:14369"/>
        <dbReference type="ChEBI" id="CHEBI:15377"/>
        <dbReference type="ChEBI" id="CHEBI:29805"/>
        <dbReference type="ChEBI" id="CHEBI:43474"/>
        <dbReference type="ChEBI" id="CHEBI:58033"/>
        <dbReference type="EC" id="3.1.3.18"/>
    </reaction>
</comment>
<accession>A0A842HLP9</accession>
<dbReference type="PANTHER" id="PTHR43434:SF1">
    <property type="entry name" value="PHOSPHOGLYCOLATE PHOSPHATASE"/>
    <property type="match status" value="1"/>
</dbReference>
<protein>
    <recommendedName>
        <fullName evidence="6 13">Phosphoglycolate phosphatase</fullName>
        <shortName evidence="13">PGP</shortName>
        <shortName evidence="13">PGPase</shortName>
        <ecNumber evidence="6 13">3.1.3.18</ecNumber>
    </recommendedName>
</protein>
<evidence type="ECO:0000313" key="15">
    <source>
        <dbReference type="Proteomes" id="UP000545386"/>
    </source>
</evidence>
<keyword evidence="7" id="KW-0113">Calvin cycle</keyword>
<dbReference type="NCBIfam" id="TIGR01549">
    <property type="entry name" value="HAD-SF-IA-v1"/>
    <property type="match status" value="1"/>
</dbReference>
<keyword evidence="10 13" id="KW-0460">Magnesium</keyword>
<name>A0A842HLP9_9BURK</name>
<dbReference type="InterPro" id="IPR006439">
    <property type="entry name" value="HAD-SF_hydro_IA"/>
</dbReference>
<feature type="active site" description="Nucleophile" evidence="13">
    <location>
        <position position="10"/>
    </location>
</feature>
<dbReference type="Gene3D" id="3.40.50.1000">
    <property type="entry name" value="HAD superfamily/HAD-like"/>
    <property type="match status" value="1"/>
</dbReference>
<evidence type="ECO:0000256" key="11">
    <source>
        <dbReference type="ARBA" id="ARBA00023277"/>
    </source>
</evidence>
<comment type="cofactor">
    <cofactor evidence="2 13">
        <name>Mg(2+)</name>
        <dbReference type="ChEBI" id="CHEBI:18420"/>
    </cofactor>
</comment>
<dbReference type="SFLD" id="SFLDS00003">
    <property type="entry name" value="Haloacid_Dehalogenase"/>
    <property type="match status" value="1"/>
</dbReference>
<keyword evidence="15" id="KW-1185">Reference proteome</keyword>
<comment type="similarity">
    <text evidence="4 13">Belongs to the HAD-like hydrolase superfamily. CbbY/CbbZ/Gph/YieH family.</text>
</comment>
<dbReference type="InterPro" id="IPR023214">
    <property type="entry name" value="HAD_sf"/>
</dbReference>
<evidence type="ECO:0000256" key="5">
    <source>
        <dbReference type="ARBA" id="ARBA00011233"/>
    </source>
</evidence>
<evidence type="ECO:0000256" key="10">
    <source>
        <dbReference type="ARBA" id="ARBA00022842"/>
    </source>
</evidence>
<dbReference type="NCBIfam" id="TIGR01449">
    <property type="entry name" value="PGP_bact"/>
    <property type="match status" value="1"/>
</dbReference>
<gene>
    <name evidence="14" type="ORF">GTU67_02820</name>
</gene>
<dbReference type="InterPro" id="IPR050155">
    <property type="entry name" value="HAD-like_hydrolase_sf"/>
</dbReference>
<evidence type="ECO:0000256" key="12">
    <source>
        <dbReference type="ARBA" id="ARBA00059247"/>
    </source>
</evidence>
<dbReference type="InterPro" id="IPR023198">
    <property type="entry name" value="PGP-like_dom2"/>
</dbReference>
<dbReference type="NCBIfam" id="TIGR01509">
    <property type="entry name" value="HAD-SF-IA-v3"/>
    <property type="match status" value="1"/>
</dbReference>
<dbReference type="FunFam" id="3.40.50.1000:FF:000022">
    <property type="entry name" value="Phosphoglycolate phosphatase"/>
    <property type="match status" value="1"/>
</dbReference>
<organism evidence="14 15">
    <name type="scientific">Pusillimonas minor</name>
    <dbReference type="NCBI Taxonomy" id="2697024"/>
    <lineage>
        <taxon>Bacteria</taxon>
        <taxon>Pseudomonadati</taxon>
        <taxon>Pseudomonadota</taxon>
        <taxon>Betaproteobacteria</taxon>
        <taxon>Burkholderiales</taxon>
        <taxon>Alcaligenaceae</taxon>
        <taxon>Pusillimonas</taxon>
    </lineage>
</organism>
<evidence type="ECO:0000256" key="1">
    <source>
        <dbReference type="ARBA" id="ARBA00000830"/>
    </source>
</evidence>
<evidence type="ECO:0000256" key="3">
    <source>
        <dbReference type="ARBA" id="ARBA00004818"/>
    </source>
</evidence>
<evidence type="ECO:0000256" key="9">
    <source>
        <dbReference type="ARBA" id="ARBA00022801"/>
    </source>
</evidence>
<evidence type="ECO:0000256" key="7">
    <source>
        <dbReference type="ARBA" id="ARBA00022567"/>
    </source>
</evidence>
<dbReference type="EMBL" id="JACJUU010000002">
    <property type="protein sequence ID" value="MBC2768844.1"/>
    <property type="molecule type" value="Genomic_DNA"/>
</dbReference>
<sequence>MMTYTAVLLDLDGTLVNSIPDLADATNAMRTEMGLPPLPLDVIATYVGKGAENLVRRALSSGFEAPLTEETVAQGLALFKQHYHVVNGTKSAVYEGVVDGLTQLRDAGVAMAVVTNKPAEFTHPLLQACGLSGFFEHVVCGDTCTEKKPHPMPLLHACKLLDVDPGQAILIGDSANDALAAQAAGMSVFAVPYGYNEGQDVQNLKVDGIVASIDVAAARITGSAANVFTE</sequence>
<comment type="subunit">
    <text evidence="5">Homotrimer.</text>
</comment>
<dbReference type="Gene3D" id="1.10.150.240">
    <property type="entry name" value="Putative phosphatase, domain 2"/>
    <property type="match status" value="1"/>
</dbReference>
<evidence type="ECO:0000256" key="4">
    <source>
        <dbReference type="ARBA" id="ARBA00006171"/>
    </source>
</evidence>
<feature type="binding site" evidence="13">
    <location>
        <position position="173"/>
    </location>
    <ligand>
        <name>Mg(2+)</name>
        <dbReference type="ChEBI" id="CHEBI:18420"/>
    </ligand>
</feature>
<dbReference type="AlphaFoldDB" id="A0A842HLP9"/>
<dbReference type="PANTHER" id="PTHR43434">
    <property type="entry name" value="PHOSPHOGLYCOLATE PHOSPHATASE"/>
    <property type="match status" value="1"/>
</dbReference>
<keyword evidence="8 13" id="KW-0479">Metal-binding</keyword>
<reference evidence="14 15" key="1">
    <citation type="submission" date="2020-08" db="EMBL/GenBank/DDBJ databases">
        <title>Paraeoetvoesia sp. YC-7-48 draft genome sequence.</title>
        <authorList>
            <person name="Yao L."/>
        </authorList>
    </citation>
    <scope>NUCLEOTIDE SEQUENCE [LARGE SCALE GENOMIC DNA]</scope>
    <source>
        <strain evidence="15">YC-7-48</strain>
    </source>
</reference>
<dbReference type="UniPathway" id="UPA00865">
    <property type="reaction ID" value="UER00834"/>
</dbReference>
<dbReference type="NCBIfam" id="NF009695">
    <property type="entry name" value="PRK13222.1-2"/>
    <property type="match status" value="1"/>
</dbReference>
<proteinExistence type="inferred from homology"/>
<dbReference type="GO" id="GO:0005829">
    <property type="term" value="C:cytosol"/>
    <property type="evidence" value="ECO:0007669"/>
    <property type="project" value="TreeGrafter"/>
</dbReference>
<dbReference type="SFLD" id="SFLDG01135">
    <property type="entry name" value="C1.5.6:_HAD__Beta-PGM__Phospha"/>
    <property type="match status" value="1"/>
</dbReference>
<evidence type="ECO:0000256" key="2">
    <source>
        <dbReference type="ARBA" id="ARBA00001946"/>
    </source>
</evidence>
<dbReference type="GO" id="GO:0046872">
    <property type="term" value="F:metal ion binding"/>
    <property type="evidence" value="ECO:0007669"/>
    <property type="project" value="UniProtKB-KW"/>
</dbReference>
<dbReference type="InterPro" id="IPR041492">
    <property type="entry name" value="HAD_2"/>
</dbReference>
<comment type="caution">
    <text evidence="14">The sequence shown here is derived from an EMBL/GenBank/DDBJ whole genome shotgun (WGS) entry which is preliminary data.</text>
</comment>
<comment type="pathway">
    <text evidence="3 13">Organic acid metabolism; glycolate biosynthesis; glycolate from 2-phosphoglycolate: step 1/1.</text>
</comment>
<dbReference type="GO" id="GO:0019253">
    <property type="term" value="P:reductive pentose-phosphate cycle"/>
    <property type="evidence" value="ECO:0007669"/>
    <property type="project" value="UniProtKB-KW"/>
</dbReference>
<feature type="binding site" evidence="13">
    <location>
        <position position="10"/>
    </location>
    <ligand>
        <name>Mg(2+)</name>
        <dbReference type="ChEBI" id="CHEBI:18420"/>
    </ligand>
</feature>
<dbReference type="Pfam" id="PF13419">
    <property type="entry name" value="HAD_2"/>
    <property type="match status" value="1"/>
</dbReference>
<comment type="function">
    <text evidence="12 13">Specifically catalyzes the dephosphorylation of 2-phosphoglycolate. Is involved in the dissimilation of the intracellular 2-phosphoglycolate formed during the DNA repair of 3'-phosphoglycolate ends, a major class of DNA lesions induced by oxidative stress.</text>
</comment>
<dbReference type="HAMAP" id="MF_00495">
    <property type="entry name" value="GPH_hydrolase_bact"/>
    <property type="match status" value="1"/>
</dbReference>
<dbReference type="GO" id="GO:0008967">
    <property type="term" value="F:phosphoglycolate phosphatase activity"/>
    <property type="evidence" value="ECO:0007669"/>
    <property type="project" value="UniProtKB-UniRule"/>
</dbReference>
<dbReference type="RefSeq" id="WP_185779015.1">
    <property type="nucleotide sequence ID" value="NZ_JACJUU010000002.1"/>
</dbReference>
<evidence type="ECO:0000256" key="8">
    <source>
        <dbReference type="ARBA" id="ARBA00022723"/>
    </source>
</evidence>
<dbReference type="EC" id="3.1.3.18" evidence="6 13"/>
<feature type="binding site" evidence="13">
    <location>
        <position position="12"/>
    </location>
    <ligand>
        <name>Mg(2+)</name>
        <dbReference type="ChEBI" id="CHEBI:18420"/>
    </ligand>
</feature>
<dbReference type="InterPro" id="IPR037512">
    <property type="entry name" value="PGPase_prok"/>
</dbReference>
<dbReference type="InterPro" id="IPR036412">
    <property type="entry name" value="HAD-like_sf"/>
</dbReference>
<dbReference type="GO" id="GO:0046295">
    <property type="term" value="P:glycolate biosynthetic process"/>
    <property type="evidence" value="ECO:0007669"/>
    <property type="project" value="UniProtKB-UniRule"/>
</dbReference>
<dbReference type="PROSITE" id="PS01228">
    <property type="entry name" value="COF_1"/>
    <property type="match status" value="1"/>
</dbReference>